<comment type="caution">
    <text evidence="1">The sequence shown here is derived from an EMBL/GenBank/DDBJ whole genome shotgun (WGS) entry which is preliminary data.</text>
</comment>
<sequence length="75" mass="8929">MKNYWYISLSNRYPQPSRDDTSCSVLSVQINAKYSIIEMVREATPIEIDVCKLRYCGHGVWNDENIQKNIRRYVR</sequence>
<dbReference type="EMBL" id="JABCAG010000023">
    <property type="protein sequence ID" value="NMP58596.1"/>
    <property type="molecule type" value="Genomic_DNA"/>
</dbReference>
<evidence type="ECO:0000313" key="1">
    <source>
        <dbReference type="EMBL" id="NMP58596.1"/>
    </source>
</evidence>
<dbReference type="AlphaFoldDB" id="A0A848MST4"/>
<accession>A0A848MST4</accession>
<evidence type="ECO:0000313" key="2">
    <source>
        <dbReference type="Proteomes" id="UP000557857"/>
    </source>
</evidence>
<protein>
    <submittedName>
        <fullName evidence="1">Uncharacterized protein</fullName>
    </submittedName>
</protein>
<dbReference type="RefSeq" id="WP_169058682.1">
    <property type="nucleotide sequence ID" value="NZ_JABCAG010000023.1"/>
</dbReference>
<dbReference type="Proteomes" id="UP000557857">
    <property type="component" value="Unassembled WGS sequence"/>
</dbReference>
<proteinExistence type="predicted"/>
<organism evidence="1 2">
    <name type="scientific">Enterococcus mundtii</name>
    <dbReference type="NCBI Taxonomy" id="53346"/>
    <lineage>
        <taxon>Bacteria</taxon>
        <taxon>Bacillati</taxon>
        <taxon>Bacillota</taxon>
        <taxon>Bacilli</taxon>
        <taxon>Lactobacillales</taxon>
        <taxon>Enterococcaceae</taxon>
        <taxon>Enterococcus</taxon>
    </lineage>
</organism>
<gene>
    <name evidence="1" type="ORF">HI921_08990</name>
</gene>
<name>A0A848MST4_ENTMU</name>
<reference evidence="1 2" key="1">
    <citation type="submission" date="2020-04" db="EMBL/GenBank/DDBJ databases">
        <authorList>
            <person name="Abaymova A."/>
            <person name="Teymurazov M."/>
            <person name="Tazyna O."/>
            <person name="Chatushin Y."/>
            <person name="Svetoch E."/>
            <person name="Pereligyn V."/>
            <person name="Pohylenko V."/>
            <person name="Platonov M."/>
            <person name="Kartsev N."/>
            <person name="Skryabin Y."/>
            <person name="Sizova A."/>
            <person name="Solomentsev V."/>
            <person name="Kislichkina A."/>
            <person name="Bogun A."/>
        </authorList>
    </citation>
    <scope>NUCLEOTIDE SEQUENCE [LARGE SCALE GENOMIC DNA]</scope>
    <source>
        <strain evidence="2">SCPM-O-B-8398 (E28)</strain>
    </source>
</reference>